<keyword evidence="2" id="KW-0012">Acyltransferase</keyword>
<keyword evidence="3" id="KW-1185">Reference proteome</keyword>
<sequence>MISALPTADLSAGLRADVRRLMDLAFLGNFDDDDFDHALGGTHFLVEQRGTLVAHAAVVQRSFLYEGRAYRCGYVEAVATHPDHRGQGLAAEVMAAAEAVIDRAYDLGALSASTAGRGLYVHRGWLPWRGRTAVLAPEGLTPTPEDDDSTFVRPVPGGPDLDLEATLACDYRNGDVW</sequence>
<proteinExistence type="predicted"/>
<dbReference type="EMBL" id="JAPNTZ010000005">
    <property type="protein sequence ID" value="MCY1139465.1"/>
    <property type="molecule type" value="Genomic_DNA"/>
</dbReference>
<dbReference type="GO" id="GO:0016746">
    <property type="term" value="F:acyltransferase activity"/>
    <property type="evidence" value="ECO:0007669"/>
    <property type="project" value="UniProtKB-KW"/>
</dbReference>
<comment type="caution">
    <text evidence="2">The sequence shown here is derived from an EMBL/GenBank/DDBJ whole genome shotgun (WGS) entry which is preliminary data.</text>
</comment>
<dbReference type="CDD" id="cd04301">
    <property type="entry name" value="NAT_SF"/>
    <property type="match status" value="1"/>
</dbReference>
<organism evidence="2 3">
    <name type="scientific">Paractinoplanes pyxinae</name>
    <dbReference type="NCBI Taxonomy" id="2997416"/>
    <lineage>
        <taxon>Bacteria</taxon>
        <taxon>Bacillati</taxon>
        <taxon>Actinomycetota</taxon>
        <taxon>Actinomycetes</taxon>
        <taxon>Micromonosporales</taxon>
        <taxon>Micromonosporaceae</taxon>
        <taxon>Paractinoplanes</taxon>
    </lineage>
</organism>
<reference evidence="2" key="1">
    <citation type="submission" date="2022-11" db="EMBL/GenBank/DDBJ databases">
        <authorList>
            <person name="Somphong A."/>
            <person name="Phongsopitanun W."/>
        </authorList>
    </citation>
    <scope>NUCLEOTIDE SEQUENCE</scope>
    <source>
        <strain evidence="2">Pm04-4</strain>
    </source>
</reference>
<dbReference type="Proteomes" id="UP001151002">
    <property type="component" value="Unassembled WGS sequence"/>
</dbReference>
<name>A0ABT4B0M8_9ACTN</name>
<dbReference type="RefSeq" id="WP_267563585.1">
    <property type="nucleotide sequence ID" value="NZ_JAPNTZ010000005.1"/>
</dbReference>
<evidence type="ECO:0000259" key="1">
    <source>
        <dbReference type="PROSITE" id="PS51186"/>
    </source>
</evidence>
<feature type="domain" description="N-acetyltransferase" evidence="1">
    <location>
        <begin position="1"/>
        <end position="143"/>
    </location>
</feature>
<dbReference type="Pfam" id="PF00583">
    <property type="entry name" value="Acetyltransf_1"/>
    <property type="match status" value="1"/>
</dbReference>
<dbReference type="SUPFAM" id="SSF55729">
    <property type="entry name" value="Acyl-CoA N-acyltransferases (Nat)"/>
    <property type="match status" value="1"/>
</dbReference>
<evidence type="ECO:0000313" key="3">
    <source>
        <dbReference type="Proteomes" id="UP001151002"/>
    </source>
</evidence>
<evidence type="ECO:0000313" key="2">
    <source>
        <dbReference type="EMBL" id="MCY1139465.1"/>
    </source>
</evidence>
<dbReference type="PROSITE" id="PS51186">
    <property type="entry name" value="GNAT"/>
    <property type="match status" value="1"/>
</dbReference>
<dbReference type="Gene3D" id="3.40.630.30">
    <property type="match status" value="1"/>
</dbReference>
<dbReference type="InterPro" id="IPR000182">
    <property type="entry name" value="GNAT_dom"/>
</dbReference>
<dbReference type="EC" id="2.3.1.-" evidence="2"/>
<protein>
    <submittedName>
        <fullName evidence="2">GNAT family N-acetyltransferase</fullName>
        <ecNumber evidence="2">2.3.1.-</ecNumber>
    </submittedName>
</protein>
<keyword evidence="2" id="KW-0808">Transferase</keyword>
<dbReference type="InterPro" id="IPR016181">
    <property type="entry name" value="Acyl_CoA_acyltransferase"/>
</dbReference>
<accession>A0ABT4B0M8</accession>
<gene>
    <name evidence="2" type="ORF">OWR29_15815</name>
</gene>